<organism evidence="5 6">
    <name type="scientific">Aphelocoma coerulescens</name>
    <name type="common">Florida scrub-jay</name>
    <name type="synonym">Corvus coerulescens</name>
    <dbReference type="NCBI Taxonomy" id="39617"/>
    <lineage>
        <taxon>Eukaryota</taxon>
        <taxon>Metazoa</taxon>
        <taxon>Chordata</taxon>
        <taxon>Craniata</taxon>
        <taxon>Vertebrata</taxon>
        <taxon>Euteleostomi</taxon>
        <taxon>Archelosauria</taxon>
        <taxon>Archosauria</taxon>
        <taxon>Dinosauria</taxon>
        <taxon>Saurischia</taxon>
        <taxon>Theropoda</taxon>
        <taxon>Coelurosauria</taxon>
        <taxon>Aves</taxon>
        <taxon>Neognathae</taxon>
        <taxon>Neoaves</taxon>
        <taxon>Telluraves</taxon>
        <taxon>Australaves</taxon>
        <taxon>Passeriformes</taxon>
        <taxon>Corvoidea</taxon>
        <taxon>Corvidae</taxon>
        <taxon>Aphelocoma</taxon>
    </lineage>
</organism>
<dbReference type="PROSITE" id="PS50002">
    <property type="entry name" value="SH3"/>
    <property type="match status" value="1"/>
</dbReference>
<feature type="region of interest" description="Disordered" evidence="3">
    <location>
        <begin position="227"/>
        <end position="309"/>
    </location>
</feature>
<dbReference type="SMART" id="SM00326">
    <property type="entry name" value="SH3"/>
    <property type="match status" value="1"/>
</dbReference>
<feature type="non-terminal residue" evidence="5">
    <location>
        <position position="758"/>
    </location>
</feature>
<dbReference type="InterPro" id="IPR035514">
    <property type="entry name" value="SPIN90_SH3"/>
</dbReference>
<dbReference type="PANTHER" id="PTHR13357">
    <property type="entry name" value="SH3 ADAPTER PROTEIN SPIN90 NCK INTERACTING PROTEIN WITH SH3 DOMAIN"/>
    <property type="match status" value="1"/>
</dbReference>
<feature type="region of interest" description="Disordered" evidence="3">
    <location>
        <begin position="102"/>
        <end position="188"/>
    </location>
</feature>
<dbReference type="EMBL" id="VZSI01000018">
    <property type="protein sequence ID" value="NWY11673.1"/>
    <property type="molecule type" value="Genomic_DNA"/>
</dbReference>
<evidence type="ECO:0000256" key="2">
    <source>
        <dbReference type="PROSITE-ProRule" id="PRU00192"/>
    </source>
</evidence>
<dbReference type="Pfam" id="PF09431">
    <property type="entry name" value="SPIN90_LRD"/>
    <property type="match status" value="1"/>
</dbReference>
<protein>
    <submittedName>
        <fullName evidence="5">SPN90 protein</fullName>
    </submittedName>
</protein>
<keyword evidence="1 2" id="KW-0728">SH3 domain</keyword>
<evidence type="ECO:0000313" key="5">
    <source>
        <dbReference type="EMBL" id="NWY11673.1"/>
    </source>
</evidence>
<dbReference type="GO" id="GO:0071933">
    <property type="term" value="F:Arp2/3 complex binding"/>
    <property type="evidence" value="ECO:0007669"/>
    <property type="project" value="TreeGrafter"/>
</dbReference>
<dbReference type="InterPro" id="IPR030125">
    <property type="entry name" value="SPIN90/Ldb17"/>
</dbReference>
<dbReference type="SUPFAM" id="SSF50044">
    <property type="entry name" value="SH3-domain"/>
    <property type="match status" value="1"/>
</dbReference>
<reference evidence="5 6" key="1">
    <citation type="submission" date="2019-09" db="EMBL/GenBank/DDBJ databases">
        <title>Bird 10,000 Genomes (B10K) Project - Family phase.</title>
        <authorList>
            <person name="Zhang G."/>
        </authorList>
    </citation>
    <scope>NUCLEOTIDE SEQUENCE [LARGE SCALE GENOMIC DNA]</scope>
    <source>
        <strain evidence="5">OUT-0022</strain>
        <tissue evidence="5">Blood</tissue>
    </source>
</reference>
<comment type="caution">
    <text evidence="5">The sequence shown here is derived from an EMBL/GenBank/DDBJ whole genome shotgun (WGS) entry which is preliminary data.</text>
</comment>
<accession>A0A7K7BTB3</accession>
<dbReference type="PANTHER" id="PTHR13357:SF1">
    <property type="entry name" value="NCK-INTERACTING PROTEIN WITH SH3 DOMAIN"/>
    <property type="match status" value="1"/>
</dbReference>
<keyword evidence="6" id="KW-1185">Reference proteome</keyword>
<feature type="compositionally biased region" description="Polar residues" evidence="3">
    <location>
        <begin position="111"/>
        <end position="123"/>
    </location>
</feature>
<dbReference type="GO" id="GO:0006897">
    <property type="term" value="P:endocytosis"/>
    <property type="evidence" value="ECO:0007669"/>
    <property type="project" value="TreeGrafter"/>
</dbReference>
<dbReference type="InterPro" id="IPR001452">
    <property type="entry name" value="SH3_domain"/>
</dbReference>
<dbReference type="CDD" id="cd11849">
    <property type="entry name" value="SH3_SPIN90"/>
    <property type="match status" value="1"/>
</dbReference>
<feature type="domain" description="SH3" evidence="4">
    <location>
        <begin position="1"/>
        <end position="58"/>
    </location>
</feature>
<dbReference type="RefSeq" id="XP_068883779.1">
    <property type="nucleotide sequence ID" value="XM_069027678.1"/>
</dbReference>
<feature type="non-terminal residue" evidence="5">
    <location>
        <position position="1"/>
    </location>
</feature>
<dbReference type="Proteomes" id="UP000575874">
    <property type="component" value="Unassembled WGS sequence"/>
</dbReference>
<proteinExistence type="predicted"/>
<dbReference type="Pfam" id="PF00018">
    <property type="entry name" value="SH3_1"/>
    <property type="match status" value="1"/>
</dbReference>
<evidence type="ECO:0000313" key="6">
    <source>
        <dbReference type="Proteomes" id="UP000575874"/>
    </source>
</evidence>
<evidence type="ECO:0000256" key="3">
    <source>
        <dbReference type="SAM" id="MobiDB-lite"/>
    </source>
</evidence>
<dbReference type="InterPro" id="IPR018556">
    <property type="entry name" value="SPIN90/Ldb17_LRD"/>
</dbReference>
<feature type="compositionally biased region" description="Polar residues" evidence="3">
    <location>
        <begin position="244"/>
        <end position="264"/>
    </location>
</feature>
<evidence type="ECO:0000259" key="4">
    <source>
        <dbReference type="PROSITE" id="PS50002"/>
    </source>
</evidence>
<sequence length="758" mass="84161">MYRALYSFRSAEPNSLPFAAGETFLLLERSNQHWWLVTRAGSGETGYAPASYLQRLQVLEQDVVLQSIDRAIEAVHNAAMKNGGKYNLEQRDVLQKLIHHRKETVSRKSHSPTPQGTVMTQSTSDHHLDVSRQPNGVCRTGYERHHSLPNTEFEEDDEGLYQIPPQSRRAAPVTPPPPEKRKNTQIAAPIKNAVEIIPGSASSASSISTTSLDTLYTASSVSETALPTATSSPANTPPPVPSRSVHTTITRNLDSGSVTHSRYGTSPKDSSKSPQSKRAAPAPPAEGGSQRSHNVDGEKTSQVKKTSVAPPASLDAFSNLCLEDKKAAGVESLPAEPSGLVASVPKTIGAELIELVRRNTHLSYELSRVAIGIVIGHIQTSVPATSSIMEQILISVVESKNLSAGLPSGQICHDEQRLEVIFADLARHKDDAQQRSWALYEDENVICCYLEELLRILTDADPEVCKKMCKKNEFESVLSLVAYYQMEHRVPLRLLLLKCFGAMCNLDAAVISTLVNSVLPMELARDMQTHTQDHQKMCYSALVLAMMFSMGEPLPYHHYEHLNSQFVQFLLDVIEDGLPSDTTDQLPDLFVNVLLAFNLHIPVPEHSVIMTTISKHSNVKTFTEKLLLLLNRGDDPVCIFKHQPQPPHSVLKFLQDIFASKDTASIFYHTDMMVLIDILVRQIADLSPGDKLRMEYLSLMHAIIRSTPYLQHQHRLADLQGILQRILGEEEEDQQCQMDKLIILEIYKEFPEISSGTS</sequence>
<dbReference type="GeneID" id="138117409"/>
<dbReference type="Gene3D" id="2.30.30.40">
    <property type="entry name" value="SH3 Domains"/>
    <property type="match status" value="1"/>
</dbReference>
<name>A0A7K7BTB3_APHCE</name>
<evidence type="ECO:0000256" key="1">
    <source>
        <dbReference type="ARBA" id="ARBA00022443"/>
    </source>
</evidence>
<dbReference type="AlphaFoldDB" id="A0A7K7BTB3"/>
<feature type="compositionally biased region" description="Low complexity" evidence="3">
    <location>
        <begin position="266"/>
        <end position="277"/>
    </location>
</feature>
<gene>
    <name evidence="5" type="primary">Nckipsd</name>
    <name evidence="5" type="ORF">APHCOE_R07693</name>
</gene>
<dbReference type="InterPro" id="IPR036028">
    <property type="entry name" value="SH3-like_dom_sf"/>
</dbReference>